<name>A0A316VBC1_9BASI</name>
<dbReference type="RefSeq" id="XP_025353825.1">
    <property type="nucleotide sequence ID" value="XM_025499067.1"/>
</dbReference>
<comment type="similarity">
    <text evidence="1">Belongs to the asteroid family.</text>
</comment>
<dbReference type="InterPro" id="IPR026832">
    <property type="entry name" value="Asteroid"/>
</dbReference>
<gene>
    <name evidence="3" type="ORF">FA14DRAFT_161331</name>
</gene>
<feature type="region of interest" description="Disordered" evidence="2">
    <location>
        <begin position="361"/>
        <end position="414"/>
    </location>
</feature>
<dbReference type="PANTHER" id="PTHR15665:SF1">
    <property type="entry name" value="PROTEIN ASTEROID HOMOLOG 1"/>
    <property type="match status" value="1"/>
</dbReference>
<feature type="region of interest" description="Disordered" evidence="2">
    <location>
        <begin position="227"/>
        <end position="259"/>
    </location>
</feature>
<reference evidence="3 4" key="1">
    <citation type="journal article" date="2018" name="Mol. Biol. Evol.">
        <title>Broad Genomic Sampling Reveals a Smut Pathogenic Ancestry of the Fungal Clade Ustilaginomycotina.</title>
        <authorList>
            <person name="Kijpornyongpan T."/>
            <person name="Mondo S.J."/>
            <person name="Barry K."/>
            <person name="Sandor L."/>
            <person name="Lee J."/>
            <person name="Lipzen A."/>
            <person name="Pangilinan J."/>
            <person name="LaButti K."/>
            <person name="Hainaut M."/>
            <person name="Henrissat B."/>
            <person name="Grigoriev I.V."/>
            <person name="Spatafora J.W."/>
            <person name="Aime M.C."/>
        </authorList>
    </citation>
    <scope>NUCLEOTIDE SEQUENCE [LARGE SCALE GENOMIC DNA]</scope>
    <source>
        <strain evidence="3 4">MCA 3882</strain>
    </source>
</reference>
<dbReference type="InParanoid" id="A0A316VBC1"/>
<evidence type="ECO:0000313" key="4">
    <source>
        <dbReference type="Proteomes" id="UP000245771"/>
    </source>
</evidence>
<keyword evidence="4" id="KW-1185">Reference proteome</keyword>
<dbReference type="OrthoDB" id="25987at2759"/>
<dbReference type="PANTHER" id="PTHR15665">
    <property type="entry name" value="ASTEROID PROTEIN"/>
    <property type="match status" value="1"/>
</dbReference>
<dbReference type="InterPro" id="IPR029060">
    <property type="entry name" value="PIN-like_dom_sf"/>
</dbReference>
<dbReference type="SUPFAM" id="SSF88723">
    <property type="entry name" value="PIN domain-like"/>
    <property type="match status" value="1"/>
</dbReference>
<feature type="region of interest" description="Disordered" evidence="2">
    <location>
        <begin position="577"/>
        <end position="648"/>
    </location>
</feature>
<evidence type="ECO:0000256" key="1">
    <source>
        <dbReference type="ARBA" id="ARBA00007398"/>
    </source>
</evidence>
<accession>A0A316VBC1</accession>
<protein>
    <submittedName>
        <fullName evidence="3">PIN domain-like protein</fullName>
    </submittedName>
</protein>
<dbReference type="EMBL" id="KZ819604">
    <property type="protein sequence ID" value="PWN33523.1"/>
    <property type="molecule type" value="Genomic_DNA"/>
</dbReference>
<feature type="compositionally biased region" description="Polar residues" evidence="2">
    <location>
        <begin position="392"/>
        <end position="414"/>
    </location>
</feature>
<evidence type="ECO:0000256" key="2">
    <source>
        <dbReference type="SAM" id="MobiDB-lite"/>
    </source>
</evidence>
<dbReference type="AlphaFoldDB" id="A0A316VBC1"/>
<dbReference type="Proteomes" id="UP000245771">
    <property type="component" value="Unassembled WGS sequence"/>
</dbReference>
<dbReference type="Gene3D" id="3.40.50.1010">
    <property type="entry name" value="5'-nuclease"/>
    <property type="match status" value="1"/>
</dbReference>
<organism evidence="3 4">
    <name type="scientific">Meira miltonrushii</name>
    <dbReference type="NCBI Taxonomy" id="1280837"/>
    <lineage>
        <taxon>Eukaryota</taxon>
        <taxon>Fungi</taxon>
        <taxon>Dikarya</taxon>
        <taxon>Basidiomycota</taxon>
        <taxon>Ustilaginomycotina</taxon>
        <taxon>Exobasidiomycetes</taxon>
        <taxon>Exobasidiales</taxon>
        <taxon>Brachybasidiaceae</taxon>
        <taxon>Meira</taxon>
    </lineage>
</organism>
<feature type="compositionally biased region" description="Acidic residues" evidence="2">
    <location>
        <begin position="619"/>
        <end position="631"/>
    </location>
</feature>
<feature type="region of interest" description="Disordered" evidence="2">
    <location>
        <begin position="696"/>
        <end position="718"/>
    </location>
</feature>
<sequence>MGVRWLTTYVNEVERVVSNVVELPCIETEREQSGATSERNDHDRPTLVVDCWAFIFKVWLDLFGDSIRSLDYERYKEAVRTIIKAWLSTGCKVTFVMDGPFLPSKLPTIIKRRATYAACNHGFMHSSPQSRTSKTLQLNSHVIPPFLHSSTVDAINSLQSEGVRLLFSPTEADSLVAELATEDGNAIAVSQDSDFFILCSRGKGCQGYVPLDGIEYISEIKGERNGNGVADNGNSFDDDDGFQQVGKKKRGGGGGGSRGMKSLANALPTGFVGKEATNHPPSLIKDAKGELLSIRLRAYSPQKLASHLELPPTLLPLFAAIVGNDYTTAIQRDLFLRHIEGSKRIPLVAAAIRTEWLRMQNEAKSGSSSGRRGQGRLAMSSTQDFDDGRSDVGSSATATPTRNTPGANRPASTIVPTDPVRALVDSVVSRLLSQSETSYRNPRVVASGERELIVDSIIDSAATYTLLTHSDAPHLASPSAAFFGESMSFLLNRRDVDRIAAPKAIKKYRQAFEAGHFREYLIETLTQRVFITRQLPEDPEQPSIHSNAGRELRVWIYAVLFEVWGMGWARKEWEEPVVPTTDEDEESEEGSSRVPIFQPDRTYKEGETPDDVISVDTESSSEAEEEAELEELPTRPGSVMEEREADKPAPGVLEYVRSGTLFSKVLVRIPSMSEMLRIKGKELPTSLANVVARHEASLSNGGPDGKQGQIPESDPAPEPIVLMPKDVRSDLFLHAHHAHTPAIMALPKQYWLVASVMRYLIISESERLQASNKLRSNWSFAEVKVAVSSMLAHQTLSKESLISADERIKSVFPSTRAIHLSTCVQLIAELSNALGQTLLLTQDDDWVEPHTCFSGPIFHLGMARIHDGIGEEEEEEANPIVVNVLDAIVEGLQGQLGLDALDIKKERKAKKAANKAARSTESTVKKITTPAKAARNAFDALMNSEN</sequence>
<dbReference type="STRING" id="1280837.A0A316VBC1"/>
<proteinExistence type="inferred from homology"/>
<evidence type="ECO:0000313" key="3">
    <source>
        <dbReference type="EMBL" id="PWN33523.1"/>
    </source>
</evidence>
<dbReference type="GeneID" id="37020848"/>